<dbReference type="Proteomes" id="UP001175228">
    <property type="component" value="Unassembled WGS sequence"/>
</dbReference>
<reference evidence="1" key="1">
    <citation type="submission" date="2023-06" db="EMBL/GenBank/DDBJ databases">
        <authorList>
            <consortium name="Lawrence Berkeley National Laboratory"/>
            <person name="Ahrendt S."/>
            <person name="Sahu N."/>
            <person name="Indic B."/>
            <person name="Wong-Bajracharya J."/>
            <person name="Merenyi Z."/>
            <person name="Ke H.-M."/>
            <person name="Monk M."/>
            <person name="Kocsube S."/>
            <person name="Drula E."/>
            <person name="Lipzen A."/>
            <person name="Balint B."/>
            <person name="Henrissat B."/>
            <person name="Andreopoulos B."/>
            <person name="Martin F.M."/>
            <person name="Harder C.B."/>
            <person name="Rigling D."/>
            <person name="Ford K.L."/>
            <person name="Foster G.D."/>
            <person name="Pangilinan J."/>
            <person name="Papanicolaou A."/>
            <person name="Barry K."/>
            <person name="LaButti K."/>
            <person name="Viragh M."/>
            <person name="Koriabine M."/>
            <person name="Yan M."/>
            <person name="Riley R."/>
            <person name="Champramary S."/>
            <person name="Plett K.L."/>
            <person name="Tsai I.J."/>
            <person name="Slot J."/>
            <person name="Sipos G."/>
            <person name="Plett J."/>
            <person name="Nagy L.G."/>
            <person name="Grigoriev I.V."/>
        </authorList>
    </citation>
    <scope>NUCLEOTIDE SEQUENCE</scope>
    <source>
        <strain evidence="1">HWK02</strain>
    </source>
</reference>
<dbReference type="AlphaFoldDB" id="A0AA39QH84"/>
<sequence>MDIAGHHPSTSKLRKGAWNFFFGLGLAIDGCLRPNKIPTSPTMHAYHVISKSWSPESLQAANIIGLVLHVTQCLFVSEKILHPEAILPFVREMSVEAHHEQSTTHFWFLHMWANLLFSAVLQFSRQQRPGKGNPVCWKKNFEGGELALRGLPTTGLVDQESSLLWVDKVRATAAKLGWQPLWRSTETLGGKLVVHGGFTTGGVVQFLVHEGTTTGGVQFVVHRGTGTMGGQLVVTGGTGTVNVTEDGDV</sequence>
<evidence type="ECO:0000313" key="1">
    <source>
        <dbReference type="EMBL" id="KAK0502010.1"/>
    </source>
</evidence>
<keyword evidence="2" id="KW-1185">Reference proteome</keyword>
<comment type="caution">
    <text evidence="1">The sequence shown here is derived from an EMBL/GenBank/DDBJ whole genome shotgun (WGS) entry which is preliminary data.</text>
</comment>
<gene>
    <name evidence="1" type="ORF">EDD18DRAFT_1426523</name>
</gene>
<name>A0AA39QH84_9AGAR</name>
<evidence type="ECO:0000313" key="2">
    <source>
        <dbReference type="Proteomes" id="UP001175228"/>
    </source>
</evidence>
<protein>
    <submittedName>
        <fullName evidence="1">Uncharacterized protein</fullName>
    </submittedName>
</protein>
<proteinExistence type="predicted"/>
<accession>A0AA39QH84</accession>
<dbReference type="EMBL" id="JAUEPU010000005">
    <property type="protein sequence ID" value="KAK0502010.1"/>
    <property type="molecule type" value="Genomic_DNA"/>
</dbReference>
<organism evidence="1 2">
    <name type="scientific">Armillaria luteobubalina</name>
    <dbReference type="NCBI Taxonomy" id="153913"/>
    <lineage>
        <taxon>Eukaryota</taxon>
        <taxon>Fungi</taxon>
        <taxon>Dikarya</taxon>
        <taxon>Basidiomycota</taxon>
        <taxon>Agaricomycotina</taxon>
        <taxon>Agaricomycetes</taxon>
        <taxon>Agaricomycetidae</taxon>
        <taxon>Agaricales</taxon>
        <taxon>Marasmiineae</taxon>
        <taxon>Physalacriaceae</taxon>
        <taxon>Armillaria</taxon>
    </lineage>
</organism>